<dbReference type="OrthoDB" id="979507at2"/>
<dbReference type="InterPro" id="IPR005532">
    <property type="entry name" value="SUMF_dom"/>
</dbReference>
<dbReference type="PANTHER" id="PTHR23150:SF19">
    <property type="entry name" value="FORMYLGLYCINE-GENERATING ENZYME"/>
    <property type="match status" value="1"/>
</dbReference>
<dbReference type="InterPro" id="IPR016187">
    <property type="entry name" value="CTDL_fold"/>
</dbReference>
<feature type="domain" description="Sulfatase-modifying factor enzyme-like" evidence="1">
    <location>
        <begin position="108"/>
        <end position="248"/>
    </location>
</feature>
<dbReference type="Pfam" id="PF03781">
    <property type="entry name" value="FGE-sulfatase"/>
    <property type="match status" value="1"/>
</dbReference>
<reference evidence="2 3" key="1">
    <citation type="submission" date="2019-01" db="EMBL/GenBank/DDBJ databases">
        <title>Hymenobacter humicola sp. nov., isolated from soils in Antarctica.</title>
        <authorList>
            <person name="Sedlacek I."/>
            <person name="Holochova P."/>
            <person name="Kralova S."/>
            <person name="Pantucek R."/>
            <person name="Stankova E."/>
            <person name="Vrbovska V."/>
            <person name="Kristofova L."/>
            <person name="Svec P."/>
            <person name="Busse H.-J."/>
        </authorList>
    </citation>
    <scope>NUCLEOTIDE SEQUENCE [LARGE SCALE GENOMIC DNA]</scope>
    <source>
        <strain evidence="2 3">CCM 8852</strain>
    </source>
</reference>
<proteinExistence type="predicted"/>
<dbReference type="InterPro" id="IPR042095">
    <property type="entry name" value="SUMF_sf"/>
</dbReference>
<gene>
    <name evidence="2" type="ORF">D0T11_02725</name>
</gene>
<dbReference type="InterPro" id="IPR051043">
    <property type="entry name" value="Sulfatase_Mod_Factor_Kinase"/>
</dbReference>
<keyword evidence="3" id="KW-1185">Reference proteome</keyword>
<evidence type="ECO:0000313" key="2">
    <source>
        <dbReference type="EMBL" id="RIY13366.1"/>
    </source>
</evidence>
<protein>
    <recommendedName>
        <fullName evidence="1">Sulfatase-modifying factor enzyme-like domain-containing protein</fullName>
    </recommendedName>
</protein>
<comment type="caution">
    <text evidence="2">The sequence shown here is derived from an EMBL/GenBank/DDBJ whole genome shotgun (WGS) entry which is preliminary data.</text>
</comment>
<accession>A0A418R7J6</accession>
<organism evidence="2 3">
    <name type="scientific">Hymenobacter rubripertinctus</name>
    <dbReference type="NCBI Taxonomy" id="2029981"/>
    <lineage>
        <taxon>Bacteria</taxon>
        <taxon>Pseudomonadati</taxon>
        <taxon>Bacteroidota</taxon>
        <taxon>Cytophagia</taxon>
        <taxon>Cytophagales</taxon>
        <taxon>Hymenobacteraceae</taxon>
        <taxon>Hymenobacter</taxon>
    </lineage>
</organism>
<dbReference type="Proteomes" id="UP000284250">
    <property type="component" value="Unassembled WGS sequence"/>
</dbReference>
<dbReference type="EMBL" id="QYCN01000003">
    <property type="protein sequence ID" value="RIY13366.1"/>
    <property type="molecule type" value="Genomic_DNA"/>
</dbReference>
<dbReference type="AlphaFoldDB" id="A0A418R7J6"/>
<dbReference type="PANTHER" id="PTHR23150">
    <property type="entry name" value="SULFATASE MODIFYING FACTOR 1, 2"/>
    <property type="match status" value="1"/>
</dbReference>
<dbReference type="SUPFAM" id="SSF56436">
    <property type="entry name" value="C-type lectin-like"/>
    <property type="match status" value="1"/>
</dbReference>
<name>A0A418R7J6_9BACT</name>
<evidence type="ECO:0000259" key="1">
    <source>
        <dbReference type="Pfam" id="PF03781"/>
    </source>
</evidence>
<dbReference type="Gene3D" id="3.90.1580.10">
    <property type="entry name" value="paralog of FGE (formylglycine-generating enzyme)"/>
    <property type="match status" value="1"/>
</dbReference>
<evidence type="ECO:0000313" key="3">
    <source>
        <dbReference type="Proteomes" id="UP000284250"/>
    </source>
</evidence>
<dbReference type="GO" id="GO:0120147">
    <property type="term" value="F:formylglycine-generating oxidase activity"/>
    <property type="evidence" value="ECO:0007669"/>
    <property type="project" value="TreeGrafter"/>
</dbReference>
<sequence length="359" mass="39221">MGSLSCSSRRLGVATLLSALLLLAAGCGPRFPSSITPTYYSSTTGLPNEVGMQTPWKGYDDYAVLEFGKGTACQNPLPPGAPLNQNLKANPLVPHVVAPGCVLIRPDGLSMDETEVTNNEWRRYQMQLRLTGQGAAAEPSATALPVPDYYTNPFYDYAPVVGLSYEQVTAFCRWRGRTITHLYNADPANAADSLSERYVRYELRLPTEAEWERAALADRNQPYGTSCPTWPLTVNPRAAAYLRQYSGTEASPAQVATDIKAYNQTRPVSFGISCRQPKQPYFLRLLAPAYVFQTPANDYGLYQLLGNAAEMVQERGISKGGSYLDPLEACTVTARGTYAGPAPNVGFRCVSQASYPNRK</sequence>